<comment type="caution">
    <text evidence="2">The sequence shown here is derived from an EMBL/GenBank/DDBJ whole genome shotgun (WGS) entry which is preliminary data.</text>
</comment>
<proteinExistence type="predicted"/>
<dbReference type="AlphaFoldDB" id="A0A2D0A146"/>
<keyword evidence="3" id="KW-1185">Reference proteome</keyword>
<dbReference type="PANTHER" id="PTHR36966">
    <property type="entry name" value="REP-ASSOCIATED TYROSINE TRANSPOSASE"/>
    <property type="match status" value="1"/>
</dbReference>
<gene>
    <name evidence="2" type="ORF">B1199_19320</name>
</gene>
<dbReference type="Pfam" id="PF01797">
    <property type="entry name" value="Y1_Tnp"/>
    <property type="match status" value="1"/>
</dbReference>
<dbReference type="EMBL" id="MWPV01000007">
    <property type="protein sequence ID" value="OUL56263.1"/>
    <property type="molecule type" value="Genomic_DNA"/>
</dbReference>
<dbReference type="Gene3D" id="3.30.70.1290">
    <property type="entry name" value="Transposase IS200-like"/>
    <property type="match status" value="1"/>
</dbReference>
<evidence type="ECO:0000313" key="2">
    <source>
        <dbReference type="EMBL" id="OUL56263.1"/>
    </source>
</evidence>
<dbReference type="GO" id="GO:0006313">
    <property type="term" value="P:DNA transposition"/>
    <property type="evidence" value="ECO:0007669"/>
    <property type="project" value="InterPro"/>
</dbReference>
<dbReference type="GO" id="GO:0004803">
    <property type="term" value="F:transposase activity"/>
    <property type="evidence" value="ECO:0007669"/>
    <property type="project" value="InterPro"/>
</dbReference>
<dbReference type="SUPFAM" id="SSF143422">
    <property type="entry name" value="Transposase IS200-like"/>
    <property type="match status" value="1"/>
</dbReference>
<dbReference type="OrthoDB" id="9794403at2"/>
<dbReference type="Proteomes" id="UP000194841">
    <property type="component" value="Unassembled WGS sequence"/>
</dbReference>
<feature type="domain" description="Transposase IS200-like" evidence="1">
    <location>
        <begin position="13"/>
        <end position="127"/>
    </location>
</feature>
<name>A0A2D0A146_PSEDV</name>
<sequence>MSWNNLRKGRVSTKNGEYFITFVCQQRFPYFSNPALAQLFCQCITHNEVKYQCQWLSWVLMPDHFHGLLSLGETTLGAVVGQLKGASARLINQSLNTSGTIWQHAYFDHALRHEEDRIGVSRYIVANPLRRGLVKNIGDYPYWNSVYL</sequence>
<dbReference type="InterPro" id="IPR052715">
    <property type="entry name" value="RAYT_transposase"/>
</dbReference>
<dbReference type="InterPro" id="IPR002686">
    <property type="entry name" value="Transposase_17"/>
</dbReference>
<dbReference type="PANTHER" id="PTHR36966:SF1">
    <property type="entry name" value="REP-ASSOCIATED TYROSINE TRANSPOSASE"/>
    <property type="match status" value="1"/>
</dbReference>
<dbReference type="GO" id="GO:0043565">
    <property type="term" value="F:sequence-specific DNA binding"/>
    <property type="evidence" value="ECO:0007669"/>
    <property type="project" value="TreeGrafter"/>
</dbReference>
<reference evidence="2 3" key="1">
    <citation type="submission" date="2017-02" db="EMBL/GenBank/DDBJ databases">
        <title>Pseudoalteromonas ulvae TC14 Genome.</title>
        <authorList>
            <person name="Molmeret M."/>
        </authorList>
    </citation>
    <scope>NUCLEOTIDE SEQUENCE [LARGE SCALE GENOMIC DNA]</scope>
    <source>
        <strain evidence="2">TC14</strain>
    </source>
</reference>
<dbReference type="NCBIfam" id="NF047646">
    <property type="entry name" value="REP_Tyr_transpos"/>
    <property type="match status" value="1"/>
</dbReference>
<protein>
    <submittedName>
        <fullName evidence="2">Transposase</fullName>
    </submittedName>
</protein>
<dbReference type="SMART" id="SM01321">
    <property type="entry name" value="Y1_Tnp"/>
    <property type="match status" value="1"/>
</dbReference>
<dbReference type="RefSeq" id="WP_086745775.1">
    <property type="nucleotide sequence ID" value="NZ_MWPV01000007.1"/>
</dbReference>
<dbReference type="InterPro" id="IPR036515">
    <property type="entry name" value="Transposase_17_sf"/>
</dbReference>
<evidence type="ECO:0000313" key="3">
    <source>
        <dbReference type="Proteomes" id="UP000194841"/>
    </source>
</evidence>
<evidence type="ECO:0000259" key="1">
    <source>
        <dbReference type="SMART" id="SM01321"/>
    </source>
</evidence>
<accession>A0A2D0A146</accession>
<organism evidence="2 3">
    <name type="scientific">Pseudoalteromonas ulvae</name>
    <dbReference type="NCBI Taxonomy" id="107327"/>
    <lineage>
        <taxon>Bacteria</taxon>
        <taxon>Pseudomonadati</taxon>
        <taxon>Pseudomonadota</taxon>
        <taxon>Gammaproteobacteria</taxon>
        <taxon>Alteromonadales</taxon>
        <taxon>Pseudoalteromonadaceae</taxon>
        <taxon>Pseudoalteromonas</taxon>
    </lineage>
</organism>